<evidence type="ECO:0000256" key="1">
    <source>
        <dbReference type="SAM" id="Phobius"/>
    </source>
</evidence>
<name>A0A3L0W2X9_ECOLX</name>
<dbReference type="AlphaFoldDB" id="A0A3L0W2X9"/>
<protein>
    <submittedName>
        <fullName evidence="3">DUF2062 domain-containing protein</fullName>
    </submittedName>
</protein>
<evidence type="ECO:0000259" key="2">
    <source>
        <dbReference type="Pfam" id="PF09835"/>
    </source>
</evidence>
<comment type="caution">
    <text evidence="3">The sequence shown here is derived from an EMBL/GenBank/DDBJ whole genome shotgun (WGS) entry which is preliminary data.</text>
</comment>
<gene>
    <name evidence="3" type="ORF">D9F05_14275</name>
</gene>
<keyword evidence="1" id="KW-1133">Transmembrane helix</keyword>
<accession>A0A3L0W2X9</accession>
<dbReference type="EMBL" id="RNRV01000025">
    <property type="protein sequence ID" value="MHO05529.1"/>
    <property type="molecule type" value="Genomic_DNA"/>
</dbReference>
<keyword evidence="1" id="KW-0812">Transmembrane</keyword>
<feature type="domain" description="DUF2062" evidence="2">
    <location>
        <begin position="23"/>
        <end position="164"/>
    </location>
</feature>
<proteinExistence type="predicted"/>
<dbReference type="Pfam" id="PF09835">
    <property type="entry name" value="DUF2062"/>
    <property type="match status" value="1"/>
</dbReference>
<feature type="transmembrane region" description="Helical" evidence="1">
    <location>
        <begin position="132"/>
        <end position="155"/>
    </location>
</feature>
<dbReference type="PANTHER" id="PTHR40547:SF1">
    <property type="entry name" value="SLL0298 PROTEIN"/>
    <property type="match status" value="1"/>
</dbReference>
<organism evidence="3">
    <name type="scientific">Escherichia coli</name>
    <dbReference type="NCBI Taxonomy" id="562"/>
    <lineage>
        <taxon>Bacteria</taxon>
        <taxon>Pseudomonadati</taxon>
        <taxon>Pseudomonadota</taxon>
        <taxon>Gammaproteobacteria</taxon>
        <taxon>Enterobacterales</taxon>
        <taxon>Enterobacteriaceae</taxon>
        <taxon>Escherichia</taxon>
    </lineage>
</organism>
<sequence length="170" mass="19309">MPKRIIKRWMPDQKTLKENKRLQLFGNLLLDNNLWHLNRRSAAGAFGVGLFMAWIPVPCQMLLAAGGAIACRVNLPLAVALVWLTNPITMPPLFYAAYRVGCLLLGHPAQHVDIEFTWHWLSSVFETVAPPLLLGSLALAMLSSVLGYVTIRLMWRLSIIRQWRRRKARA</sequence>
<dbReference type="InterPro" id="IPR018639">
    <property type="entry name" value="DUF2062"/>
</dbReference>
<dbReference type="PANTHER" id="PTHR40547">
    <property type="entry name" value="SLL0298 PROTEIN"/>
    <property type="match status" value="1"/>
</dbReference>
<evidence type="ECO:0000313" key="3">
    <source>
        <dbReference type="EMBL" id="MHO05529.1"/>
    </source>
</evidence>
<feature type="transmembrane region" description="Helical" evidence="1">
    <location>
        <begin position="37"/>
        <end position="55"/>
    </location>
</feature>
<reference evidence="3" key="1">
    <citation type="submission" date="2018-10" db="EMBL/GenBank/DDBJ databases">
        <authorList>
            <consortium name="NARMS: The National Antimicrobial Resistance Monitoring System"/>
        </authorList>
    </citation>
    <scope>NUCLEOTIDE SEQUENCE [LARGE SCALE GENOMIC DNA]</scope>
    <source>
        <strain evidence="3">CVM N17EC0388</strain>
    </source>
</reference>
<keyword evidence="1" id="KW-0472">Membrane</keyword>